<name>A0ABS5D3J0_9FLAO</name>
<dbReference type="Proteomes" id="UP000679008">
    <property type="component" value="Unassembled WGS sequence"/>
</dbReference>
<evidence type="ECO:0000313" key="1">
    <source>
        <dbReference type="EMBL" id="MBQ0908583.1"/>
    </source>
</evidence>
<dbReference type="RefSeq" id="WP_210789207.1">
    <property type="nucleotide sequence ID" value="NZ_JAGPXB010000005.1"/>
</dbReference>
<accession>A0ABS5D3J0</accession>
<dbReference type="Pfam" id="PF22558">
    <property type="entry name" value="REase-ARP"/>
    <property type="match status" value="1"/>
</dbReference>
<sequence>MKYDIQLKNELIRLAESYGTKNFGDQYAHPNELKNSSVIFNDIRYSFHNESFSNIESKDENFKRTQKKHSRVQTKNAGILEMQSSNSSDALAMNVFCHPDFSNWVEMKKLFQVTEFTSIDFGHKARVDKTINNIKKKDNTEVDVFINGNIFIECKLTEKDFSSKKMEIVEHYSEFRNVFHVEKLLQTKTHYENYQLIRNILAANQHKAQFILICDIRRPDLVESFCQTVACIKDNYLGLRTNCKIIYWQDLAKVVGDELKIFLHEKYGIN</sequence>
<gene>
    <name evidence="1" type="ORF">KBJ98_07710</name>
</gene>
<comment type="caution">
    <text evidence="1">The sequence shown here is derived from an EMBL/GenBank/DDBJ whole genome shotgun (WGS) entry which is preliminary data.</text>
</comment>
<dbReference type="EMBL" id="JAGPXB010000005">
    <property type="protein sequence ID" value="MBQ0908583.1"/>
    <property type="molecule type" value="Genomic_DNA"/>
</dbReference>
<proteinExistence type="predicted"/>
<protein>
    <submittedName>
        <fullName evidence="1">Uncharacterized protein</fullName>
    </submittedName>
</protein>
<organism evidence="1 2">
    <name type="scientific">Flavobacterium erciyesense</name>
    <dbReference type="NCBI Taxonomy" id="2825842"/>
    <lineage>
        <taxon>Bacteria</taxon>
        <taxon>Pseudomonadati</taxon>
        <taxon>Bacteroidota</taxon>
        <taxon>Flavobacteriia</taxon>
        <taxon>Flavobacteriales</taxon>
        <taxon>Flavobacteriaceae</taxon>
        <taxon>Flavobacterium</taxon>
    </lineage>
</organism>
<dbReference type="InterPro" id="IPR054333">
    <property type="entry name" value="REase-ARP-assoc"/>
</dbReference>
<evidence type="ECO:0000313" key="2">
    <source>
        <dbReference type="Proteomes" id="UP000679008"/>
    </source>
</evidence>
<reference evidence="1 2" key="1">
    <citation type="submission" date="2021-04" db="EMBL/GenBank/DDBJ databases">
        <title>Description of novel Flavobacterium sp. F-328.</title>
        <authorList>
            <person name="Saticioglu I.B."/>
        </authorList>
    </citation>
    <scope>NUCLEOTIDE SEQUENCE [LARGE SCALE GENOMIC DNA]</scope>
    <source>
        <strain evidence="1 2">F-328</strain>
    </source>
</reference>
<keyword evidence="2" id="KW-1185">Reference proteome</keyword>